<dbReference type="InterPro" id="IPR003439">
    <property type="entry name" value="ABC_transporter-like_ATP-bd"/>
</dbReference>
<reference evidence="5 6" key="1">
    <citation type="submission" date="2019-08" db="EMBL/GenBank/DDBJ databases">
        <title>In-depth cultivation of the pig gut microbiome towards novel bacterial diversity and tailored functional studies.</title>
        <authorList>
            <person name="Wylensek D."/>
            <person name="Hitch T.C.A."/>
            <person name="Clavel T."/>
        </authorList>
    </citation>
    <scope>NUCLEOTIDE SEQUENCE [LARGE SCALE GENOMIC DNA]</scope>
    <source>
        <strain evidence="5 6">Oil+RF-744-WCA-WT-11</strain>
    </source>
</reference>
<dbReference type="PANTHER" id="PTHR42939">
    <property type="entry name" value="ABC TRANSPORTER ATP-BINDING PROTEIN ALBC-RELATED"/>
    <property type="match status" value="1"/>
</dbReference>
<name>A0A6L5X3Z7_9FIRM</name>
<dbReference type="Proteomes" id="UP000481852">
    <property type="component" value="Unassembled WGS sequence"/>
</dbReference>
<keyword evidence="2" id="KW-0547">Nucleotide-binding</keyword>
<dbReference type="Pfam" id="PF00005">
    <property type="entry name" value="ABC_tran"/>
    <property type="match status" value="1"/>
</dbReference>
<evidence type="ECO:0000259" key="4">
    <source>
        <dbReference type="PROSITE" id="PS50893"/>
    </source>
</evidence>
<dbReference type="GO" id="GO:0016887">
    <property type="term" value="F:ATP hydrolysis activity"/>
    <property type="evidence" value="ECO:0007669"/>
    <property type="project" value="InterPro"/>
</dbReference>
<dbReference type="AlphaFoldDB" id="A0A6L5X3Z7"/>
<evidence type="ECO:0000256" key="2">
    <source>
        <dbReference type="ARBA" id="ARBA00022741"/>
    </source>
</evidence>
<dbReference type="GO" id="GO:0005524">
    <property type="term" value="F:ATP binding"/>
    <property type="evidence" value="ECO:0007669"/>
    <property type="project" value="UniProtKB-KW"/>
</dbReference>
<gene>
    <name evidence="5" type="ORF">FYJ35_03415</name>
</gene>
<organism evidence="5 6">
    <name type="scientific">Porcincola intestinalis</name>
    <dbReference type="NCBI Taxonomy" id="2606632"/>
    <lineage>
        <taxon>Bacteria</taxon>
        <taxon>Bacillati</taxon>
        <taxon>Bacillota</taxon>
        <taxon>Clostridia</taxon>
        <taxon>Lachnospirales</taxon>
        <taxon>Lachnospiraceae</taxon>
        <taxon>Porcincola</taxon>
    </lineage>
</organism>
<dbReference type="Gene3D" id="3.40.50.300">
    <property type="entry name" value="P-loop containing nucleotide triphosphate hydrolases"/>
    <property type="match status" value="1"/>
</dbReference>
<accession>A0A6L5X3Z7</accession>
<dbReference type="InterPro" id="IPR027417">
    <property type="entry name" value="P-loop_NTPase"/>
</dbReference>
<sequence>MDTIQQPAFECRKLTMRYGKTLALDAVDLTLMPGRIVGLLGPNGSGKTTMIKLANGLLQPTSGEILIAGSAPGPESKSFVAYLPDRDFLPPYMNVTQLLEFYSDFFADFDRERAEKLLDSLGFEPKQKLKAMSKGTKEKIQLVLTMSRRAKIYLLDEPIAGVDPAARDFIIRTIIGNYAEDALVVISTHLIADIETVLDEVVFLKKGHIVLHKQSDEVIAENGKDIDHVFREVFAC</sequence>
<dbReference type="PROSITE" id="PS50893">
    <property type="entry name" value="ABC_TRANSPORTER_2"/>
    <property type="match status" value="1"/>
</dbReference>
<comment type="caution">
    <text evidence="5">The sequence shown here is derived from an EMBL/GenBank/DDBJ whole genome shotgun (WGS) entry which is preliminary data.</text>
</comment>
<dbReference type="SUPFAM" id="SSF52540">
    <property type="entry name" value="P-loop containing nucleoside triphosphate hydrolases"/>
    <property type="match status" value="1"/>
</dbReference>
<keyword evidence="3 5" id="KW-0067">ATP-binding</keyword>
<proteinExistence type="predicted"/>
<evidence type="ECO:0000256" key="3">
    <source>
        <dbReference type="ARBA" id="ARBA00022840"/>
    </source>
</evidence>
<dbReference type="InterPro" id="IPR051782">
    <property type="entry name" value="ABC_Transporter_VariousFunc"/>
</dbReference>
<feature type="domain" description="ABC transporter" evidence="4">
    <location>
        <begin position="9"/>
        <end position="231"/>
    </location>
</feature>
<keyword evidence="6" id="KW-1185">Reference proteome</keyword>
<protein>
    <submittedName>
        <fullName evidence="5">ABC transporter ATP-binding protein</fullName>
    </submittedName>
</protein>
<evidence type="ECO:0000313" key="5">
    <source>
        <dbReference type="EMBL" id="MSS14098.1"/>
    </source>
</evidence>
<dbReference type="InterPro" id="IPR003593">
    <property type="entry name" value="AAA+_ATPase"/>
</dbReference>
<dbReference type="SMART" id="SM00382">
    <property type="entry name" value="AAA"/>
    <property type="match status" value="1"/>
</dbReference>
<evidence type="ECO:0000256" key="1">
    <source>
        <dbReference type="ARBA" id="ARBA00022448"/>
    </source>
</evidence>
<dbReference type="EMBL" id="VULZ01000002">
    <property type="protein sequence ID" value="MSS14098.1"/>
    <property type="molecule type" value="Genomic_DNA"/>
</dbReference>
<dbReference type="PANTHER" id="PTHR42939:SF1">
    <property type="entry name" value="ABC TRANSPORTER ATP-BINDING PROTEIN ALBC-RELATED"/>
    <property type="match status" value="1"/>
</dbReference>
<dbReference type="CDD" id="cd03230">
    <property type="entry name" value="ABC_DR_subfamily_A"/>
    <property type="match status" value="1"/>
</dbReference>
<keyword evidence="1" id="KW-0813">Transport</keyword>
<evidence type="ECO:0000313" key="6">
    <source>
        <dbReference type="Proteomes" id="UP000481852"/>
    </source>
</evidence>